<dbReference type="Pfam" id="PF05494">
    <property type="entry name" value="MlaC"/>
    <property type="match status" value="1"/>
</dbReference>
<name>S0G0N6_9BACT</name>
<dbReference type="OrthoDB" id="9798905at2"/>
<dbReference type="PIRSF" id="PIRSF004649">
    <property type="entry name" value="MlaC"/>
    <property type="match status" value="1"/>
</dbReference>
<accession>S0G0N6</accession>
<comment type="caution">
    <text evidence="2">The sequence shown here is derived from an EMBL/GenBank/DDBJ whole genome shotgun (WGS) entry which is preliminary data.</text>
</comment>
<dbReference type="EMBL" id="APJX01000020">
    <property type="protein sequence ID" value="EMS77201.1"/>
    <property type="molecule type" value="Genomic_DNA"/>
</dbReference>
<protein>
    <submittedName>
        <fullName evidence="2">ABC-type transport system involved in resistance to organic solvents component</fullName>
    </submittedName>
</protein>
<organism evidence="2 3">
    <name type="scientific">Desulfotignum phosphitoxidans DSM 13687</name>
    <dbReference type="NCBI Taxonomy" id="1286635"/>
    <lineage>
        <taxon>Bacteria</taxon>
        <taxon>Pseudomonadati</taxon>
        <taxon>Thermodesulfobacteriota</taxon>
        <taxon>Desulfobacteria</taxon>
        <taxon>Desulfobacterales</taxon>
        <taxon>Desulfobacteraceae</taxon>
        <taxon>Desulfotignum</taxon>
    </lineage>
</organism>
<keyword evidence="3" id="KW-1185">Reference proteome</keyword>
<proteinExistence type="predicted"/>
<dbReference type="InterPro" id="IPR042245">
    <property type="entry name" value="Tgt2/MlaC_sf"/>
</dbReference>
<keyword evidence="1" id="KW-0732">Signal</keyword>
<dbReference type="InterPro" id="IPR008869">
    <property type="entry name" value="MlaC/ttg2D"/>
</dbReference>
<dbReference type="PANTHER" id="PTHR36573:SF1">
    <property type="entry name" value="INTERMEMBRANE PHOSPHOLIPID TRANSPORT SYSTEM BINDING PROTEIN MLAC"/>
    <property type="match status" value="1"/>
</dbReference>
<dbReference type="Proteomes" id="UP000014216">
    <property type="component" value="Unassembled WGS sequence"/>
</dbReference>
<evidence type="ECO:0000313" key="3">
    <source>
        <dbReference type="Proteomes" id="UP000014216"/>
    </source>
</evidence>
<dbReference type="Gene3D" id="3.10.450.710">
    <property type="entry name" value="Tgt2/MlaC"/>
    <property type="match status" value="1"/>
</dbReference>
<dbReference type="AlphaFoldDB" id="S0G0N6"/>
<feature type="signal peptide" evidence="1">
    <location>
        <begin position="1"/>
        <end position="23"/>
    </location>
</feature>
<evidence type="ECO:0000256" key="1">
    <source>
        <dbReference type="SAM" id="SignalP"/>
    </source>
</evidence>
<sequence length="201" mass="23337">MKKIVLICLIWSLCLVAPVPGYAQDISPRTQLEAGIDAILAVLKDDAFKGEANTARRREALRKKIYERFDLEKMSQFSLGRHWRGRTDEERQTFVELFSRLLEETYVGKIESYTDEQVEFVKEQVRDDKAQIDTNIITDSIEIPIDYRMYRTEAGQWMVYDIVVEGVSLVANYRSQFARMLESDSFESMIQELEKKTASNG</sequence>
<dbReference type="PANTHER" id="PTHR36573">
    <property type="entry name" value="INTERMEMBRANE PHOSPHOLIPID TRANSPORT SYSTEM BINDING PROTEIN MLAC"/>
    <property type="match status" value="1"/>
</dbReference>
<dbReference type="PATRIC" id="fig|1286635.3.peg.4853"/>
<evidence type="ECO:0000313" key="2">
    <source>
        <dbReference type="EMBL" id="EMS77201.1"/>
    </source>
</evidence>
<gene>
    <name evidence="2" type="ORF">Dpo_20c00070</name>
</gene>
<reference evidence="2 3" key="1">
    <citation type="journal article" date="2013" name="Genome Announc.">
        <title>Draft Genome Sequence of Desulfotignum phosphitoxidans DSM 13687 Strain FiPS-3.</title>
        <authorList>
            <person name="Poehlein A."/>
            <person name="Daniel R."/>
            <person name="Simeonova D.D."/>
        </authorList>
    </citation>
    <scope>NUCLEOTIDE SEQUENCE [LARGE SCALE GENOMIC DNA]</scope>
    <source>
        <strain evidence="2 3">DSM 13687</strain>
    </source>
</reference>
<feature type="chain" id="PRO_5004487373" evidence="1">
    <location>
        <begin position="24"/>
        <end position="201"/>
    </location>
</feature>